<organism evidence="2 3">
    <name type="scientific">Candidatus Thermoflexus japonica</name>
    <dbReference type="NCBI Taxonomy" id="2035417"/>
    <lineage>
        <taxon>Bacteria</taxon>
        <taxon>Bacillati</taxon>
        <taxon>Chloroflexota</taxon>
        <taxon>Thermoflexia</taxon>
        <taxon>Thermoflexales</taxon>
        <taxon>Thermoflexaceae</taxon>
        <taxon>Thermoflexus</taxon>
    </lineage>
</organism>
<evidence type="ECO:0000313" key="3">
    <source>
        <dbReference type="Proteomes" id="UP000236642"/>
    </source>
</evidence>
<sequence length="327" mass="34503">MQAGPLGWILGLNPDQGSGEQEPQGPHQQPQGALEGLGGAGGPAHNGEGDQRPGGDESRSFLVPKEIHNGEQAGEGRIERALAPDRQQQPETGQPSPQGTRGLVSFPRDQTVSGQDQRGNPHIERGPQGELRPEQSPQLPQLESPGPLGERPVHPFGPRDQLRCRQERRGGPPGAQGQDGEELPELGPPGGGGGQNPGDGEGQGDDIYVESGLRVTAQERHRPGEDGQHPPSARMSGFREQAGQGPEEPGQPGRAGDDRGILKGVERLGLDVRCERMAPQRVGVPERQLTGLEAPVSIRGERVMMLREVPGAEGGLHPGIGGPERSV</sequence>
<accession>A0A2H5Y5B8</accession>
<feature type="compositionally biased region" description="Low complexity" evidence="1">
    <location>
        <begin position="14"/>
        <end position="34"/>
    </location>
</feature>
<dbReference type="Proteomes" id="UP000236642">
    <property type="component" value="Unassembled WGS sequence"/>
</dbReference>
<reference evidence="3" key="1">
    <citation type="submission" date="2017-09" db="EMBL/GenBank/DDBJ databases">
        <title>Metaegenomics of thermophilic ammonia-oxidizing enrichment culture.</title>
        <authorList>
            <person name="Kato S."/>
            <person name="Suzuki K."/>
        </authorList>
    </citation>
    <scope>NUCLEOTIDE SEQUENCE [LARGE SCALE GENOMIC DNA]</scope>
</reference>
<feature type="compositionally biased region" description="Low complexity" evidence="1">
    <location>
        <begin position="239"/>
        <end position="254"/>
    </location>
</feature>
<comment type="caution">
    <text evidence="2">The sequence shown here is derived from an EMBL/GenBank/DDBJ whole genome shotgun (WGS) entry which is preliminary data.</text>
</comment>
<feature type="compositionally biased region" description="Gly residues" evidence="1">
    <location>
        <begin position="188"/>
        <end position="201"/>
    </location>
</feature>
<feature type="region of interest" description="Disordered" evidence="1">
    <location>
        <begin position="1"/>
        <end position="260"/>
    </location>
</feature>
<evidence type="ECO:0000256" key="1">
    <source>
        <dbReference type="SAM" id="MobiDB-lite"/>
    </source>
</evidence>
<feature type="compositionally biased region" description="Basic and acidic residues" evidence="1">
    <location>
        <begin position="47"/>
        <end position="83"/>
    </location>
</feature>
<feature type="compositionally biased region" description="Polar residues" evidence="1">
    <location>
        <begin position="86"/>
        <end position="99"/>
    </location>
</feature>
<feature type="compositionally biased region" description="Polar residues" evidence="1">
    <location>
        <begin position="108"/>
        <end position="118"/>
    </location>
</feature>
<name>A0A2H5Y5B8_9CHLR</name>
<proteinExistence type="predicted"/>
<gene>
    <name evidence="2" type="ORF">HRbin22_00823</name>
</gene>
<feature type="compositionally biased region" description="Basic and acidic residues" evidence="1">
    <location>
        <begin position="217"/>
        <end position="228"/>
    </location>
</feature>
<feature type="compositionally biased region" description="Basic and acidic residues" evidence="1">
    <location>
        <begin position="160"/>
        <end position="170"/>
    </location>
</feature>
<protein>
    <submittedName>
        <fullName evidence="2">Uncharacterized protein</fullName>
    </submittedName>
</protein>
<feature type="compositionally biased region" description="Basic and acidic residues" evidence="1">
    <location>
        <begin position="119"/>
        <end position="133"/>
    </location>
</feature>
<dbReference type="EMBL" id="BEHY01000012">
    <property type="protein sequence ID" value="GBD08582.1"/>
    <property type="molecule type" value="Genomic_DNA"/>
</dbReference>
<dbReference type="AlphaFoldDB" id="A0A2H5Y5B8"/>
<evidence type="ECO:0000313" key="2">
    <source>
        <dbReference type="EMBL" id="GBD08582.1"/>
    </source>
</evidence>
<feature type="compositionally biased region" description="Gly residues" evidence="1">
    <location>
        <begin position="35"/>
        <end position="44"/>
    </location>
</feature>